<organism evidence="2 3">
    <name type="scientific">Bondarzewia mesenterica</name>
    <dbReference type="NCBI Taxonomy" id="1095465"/>
    <lineage>
        <taxon>Eukaryota</taxon>
        <taxon>Fungi</taxon>
        <taxon>Dikarya</taxon>
        <taxon>Basidiomycota</taxon>
        <taxon>Agaricomycotina</taxon>
        <taxon>Agaricomycetes</taxon>
        <taxon>Russulales</taxon>
        <taxon>Bondarzewiaceae</taxon>
        <taxon>Bondarzewia</taxon>
    </lineage>
</organism>
<protein>
    <submittedName>
        <fullName evidence="2">Uncharacterized protein</fullName>
    </submittedName>
</protein>
<evidence type="ECO:0000256" key="1">
    <source>
        <dbReference type="SAM" id="MobiDB-lite"/>
    </source>
</evidence>
<dbReference type="EMBL" id="SGPL01000937">
    <property type="protein sequence ID" value="THH05958.1"/>
    <property type="molecule type" value="Genomic_DNA"/>
</dbReference>
<feature type="compositionally biased region" description="Low complexity" evidence="1">
    <location>
        <begin position="61"/>
        <end position="73"/>
    </location>
</feature>
<accession>A0A4S4L5E7</accession>
<evidence type="ECO:0000313" key="2">
    <source>
        <dbReference type="EMBL" id="THH05958.1"/>
    </source>
</evidence>
<feature type="region of interest" description="Disordered" evidence="1">
    <location>
        <begin position="56"/>
        <end position="112"/>
    </location>
</feature>
<reference evidence="2 3" key="1">
    <citation type="submission" date="2019-02" db="EMBL/GenBank/DDBJ databases">
        <title>Genome sequencing of the rare red list fungi Bondarzewia mesenterica.</title>
        <authorList>
            <person name="Buettner E."/>
            <person name="Kellner H."/>
        </authorList>
    </citation>
    <scope>NUCLEOTIDE SEQUENCE [LARGE SCALE GENOMIC DNA]</scope>
    <source>
        <strain evidence="2 3">DSM 108281</strain>
    </source>
</reference>
<comment type="caution">
    <text evidence="2">The sequence shown here is derived from an EMBL/GenBank/DDBJ whole genome shotgun (WGS) entry which is preliminary data.</text>
</comment>
<dbReference type="OrthoDB" id="2679936at2759"/>
<evidence type="ECO:0000313" key="3">
    <source>
        <dbReference type="Proteomes" id="UP000310158"/>
    </source>
</evidence>
<proteinExistence type="predicted"/>
<name>A0A4S4L5E7_9AGAM</name>
<sequence length="656" mass="72784">MTSPFDIHKKNHCPKCFQYLKPLRGKDGYVYIRCFTCNFTHYLDVEPGTALTASTSLPGDLSLSRSSHSSRSSRSYHKDQRVPRTQTTTLPSPTQPILSATPSHHLPASQASSQLPAVAGLQNRKRNPCAFPSCTSTRVAAGCSRSMCKVHCESNGGCSYAGGHLDRSGLAAMHTAGSSTTSRAPYNELAIRTGLPPSLQTPIDLTCSPPLAKLPLQPLSNSQFLFTFEDPTQDNEADQSQDIGLGIFNADIPSEQLAHRDYTPVIFNDLTDSVQPTYVDDCDLSIPSATALEECRATSPLPSVGDASAYQGKRRATSPLPEAGPSKRPAYTTQMSEAWTREERSVYLSQQDTDAVYRQEHQRLLTQRFILVYWDSDTSEATTRYVQVPKNLWRYWSFTELPSILSADGDESFVPPTCFELYNLRLCRWMQILPTHTVELHTDDHVYVRRRGVSICRDADRLFSDSTVHSKDPHIRFNIHQERAAVRLALKQSSRLKDYSTDYLLLPLSSLGAVSPSISAASSPSILPFSPMSSPEICVTETITSAPPIDSTDALCESFQAISPPPCSSIWPPPFIYVVDIVDSFERMDALAATIKKQKAQFKIVFGSTFVGSTYYDNRKRWNYASEPARQAAINAGRTPQGYWSTFAFTQPLRQP</sequence>
<dbReference type="AlphaFoldDB" id="A0A4S4L5E7"/>
<dbReference type="Proteomes" id="UP000310158">
    <property type="component" value="Unassembled WGS sequence"/>
</dbReference>
<keyword evidence="3" id="KW-1185">Reference proteome</keyword>
<feature type="region of interest" description="Disordered" evidence="1">
    <location>
        <begin position="306"/>
        <end position="332"/>
    </location>
</feature>
<gene>
    <name evidence="2" type="ORF">EW146_g9761</name>
</gene>
<feature type="compositionally biased region" description="Low complexity" evidence="1">
    <location>
        <begin position="85"/>
        <end position="99"/>
    </location>
</feature>